<dbReference type="RefSeq" id="WP_309047207.1">
    <property type="nucleotide sequence ID" value="NZ_JAVIGA010000007.1"/>
</dbReference>
<dbReference type="GO" id="GO:0005524">
    <property type="term" value="F:ATP binding"/>
    <property type="evidence" value="ECO:0007669"/>
    <property type="project" value="UniProtKB-UniRule"/>
</dbReference>
<dbReference type="Gene3D" id="3.40.50.300">
    <property type="entry name" value="P-loop containing nucleotide triphosphate hydrolases"/>
    <property type="match status" value="1"/>
</dbReference>
<keyword evidence="1" id="KW-0547">Nucleotide-binding</keyword>
<dbReference type="NCBIfam" id="TIGR02528">
    <property type="entry name" value="EutP"/>
    <property type="match status" value="1"/>
</dbReference>
<dbReference type="PANTHER" id="PTHR40453">
    <property type="entry name" value="PROTEIN YOEF"/>
    <property type="match status" value="1"/>
</dbReference>
<dbReference type="CDD" id="cd00882">
    <property type="entry name" value="Ras_like_GTPase"/>
    <property type="match status" value="1"/>
</dbReference>
<dbReference type="InterPro" id="IPR027417">
    <property type="entry name" value="P-loop_NTPase"/>
</dbReference>
<comment type="similarity">
    <text evidence="1">Belongs to the EutP/PduV family.</text>
</comment>
<dbReference type="InterPro" id="IPR012381">
    <property type="entry name" value="EutP_PduV"/>
</dbReference>
<dbReference type="Proteomes" id="UP001224622">
    <property type="component" value="Unassembled WGS sequence"/>
</dbReference>
<dbReference type="GO" id="GO:0006576">
    <property type="term" value="P:biogenic amine metabolic process"/>
    <property type="evidence" value="ECO:0007669"/>
    <property type="project" value="InterPro"/>
</dbReference>
<dbReference type="Pfam" id="PF10662">
    <property type="entry name" value="PduV-EutP"/>
    <property type="match status" value="1"/>
</dbReference>
<protein>
    <submittedName>
        <fullName evidence="2">EutP/PduV family microcompartment system protein</fullName>
    </submittedName>
</protein>
<gene>
    <name evidence="2" type="primary">eutP</name>
    <name evidence="2" type="ORF">RDT67_09280</name>
</gene>
<evidence type="ECO:0000313" key="3">
    <source>
        <dbReference type="Proteomes" id="UP001224622"/>
    </source>
</evidence>
<dbReference type="AlphaFoldDB" id="A0AAJ2D6U0"/>
<dbReference type="EMBL" id="JAVIGA010000007">
    <property type="protein sequence ID" value="MDQ9126622.1"/>
    <property type="molecule type" value="Genomic_DNA"/>
</dbReference>
<evidence type="ECO:0000313" key="2">
    <source>
        <dbReference type="EMBL" id="MDQ9126622.1"/>
    </source>
</evidence>
<dbReference type="PIRSF" id="PIRSF036409">
    <property type="entry name" value="EutP_PduV"/>
    <property type="match status" value="1"/>
</dbReference>
<comment type="caution">
    <text evidence="2">The sequence shown here is derived from an EMBL/GenBank/DDBJ whole genome shotgun (WGS) entry which is preliminary data.</text>
</comment>
<evidence type="ECO:0000256" key="1">
    <source>
        <dbReference type="PIRNR" id="PIRNR036409"/>
    </source>
</evidence>
<dbReference type="SUPFAM" id="SSF52540">
    <property type="entry name" value="P-loop containing nucleoside triphosphate hydrolases"/>
    <property type="match status" value="1"/>
</dbReference>
<reference evidence="2" key="1">
    <citation type="submission" date="2023-08" db="EMBL/GenBank/DDBJ databases">
        <title>The Comparative Genomic Analysis of Yersiniaceae from Polar Regions.</title>
        <authorList>
            <person name="Goncharov A."/>
            <person name="Aslanov B."/>
            <person name="Kolodzhieva V."/>
            <person name="Azarov D."/>
            <person name="Mochov A."/>
            <person name="Lebedeva E."/>
        </authorList>
    </citation>
    <scope>NUCLEOTIDE SEQUENCE</scope>
    <source>
        <strain evidence="2">Vf</strain>
    </source>
</reference>
<organism evidence="2 3">
    <name type="scientific">Serratia fonticola</name>
    <dbReference type="NCBI Taxonomy" id="47917"/>
    <lineage>
        <taxon>Bacteria</taxon>
        <taxon>Pseudomonadati</taxon>
        <taxon>Pseudomonadota</taxon>
        <taxon>Gammaproteobacteria</taxon>
        <taxon>Enterobacterales</taxon>
        <taxon>Yersiniaceae</taxon>
        <taxon>Serratia</taxon>
    </lineage>
</organism>
<dbReference type="PANTHER" id="PTHR40453:SF2">
    <property type="entry name" value="ACETATE KINASE EUTP-RELATED"/>
    <property type="match status" value="1"/>
</dbReference>
<proteinExistence type="inferred from homology"/>
<name>A0AAJ2D6U0_SERFO</name>
<accession>A0AAJ2D6U0</accession>
<sequence>MRRAIFVGAIGAGKTTLFNTLQGDYSLAKKTQAVEFNDFGDVDTPGEYFSHPRLYHALICSLVDCELLIYVHAANDRQCRIPCGLLDIYPHLQRTAVITKADLPDAEVDYVTAMLVADGFKPPIFVVNSLDADSLTAFKDFLAAQGGQRQEHSDEETDHRQ</sequence>